<evidence type="ECO:0000313" key="5">
    <source>
        <dbReference type="Proteomes" id="UP000809621"/>
    </source>
</evidence>
<protein>
    <submittedName>
        <fullName evidence="4">AMP-binding protein</fullName>
    </submittedName>
</protein>
<dbReference type="PANTHER" id="PTHR43201">
    <property type="entry name" value="ACYL-COA SYNTHETASE"/>
    <property type="match status" value="1"/>
</dbReference>
<organism evidence="4 5">
    <name type="scientific">Vibrio ulleungensis</name>
    <dbReference type="NCBI Taxonomy" id="2807619"/>
    <lineage>
        <taxon>Bacteria</taxon>
        <taxon>Pseudomonadati</taxon>
        <taxon>Pseudomonadota</taxon>
        <taxon>Gammaproteobacteria</taxon>
        <taxon>Vibrionales</taxon>
        <taxon>Vibrionaceae</taxon>
        <taxon>Vibrio</taxon>
    </lineage>
</organism>
<gene>
    <name evidence="4" type="ORF">JQC93_09525</name>
</gene>
<reference evidence="4 5" key="1">
    <citation type="submission" date="2021-02" db="EMBL/GenBank/DDBJ databases">
        <authorList>
            <person name="Park J.-S."/>
        </authorList>
    </citation>
    <scope>NUCLEOTIDE SEQUENCE [LARGE SCALE GENOMIC DNA]</scope>
    <source>
        <strain evidence="4 5">188UL20-2</strain>
    </source>
</reference>
<dbReference type="InterPro" id="IPR045851">
    <property type="entry name" value="AMP-bd_C_sf"/>
</dbReference>
<dbReference type="Proteomes" id="UP000809621">
    <property type="component" value="Unassembled WGS sequence"/>
</dbReference>
<dbReference type="PANTHER" id="PTHR43201:SF5">
    <property type="entry name" value="MEDIUM-CHAIN ACYL-COA LIGASE ACSF2, MITOCHONDRIAL"/>
    <property type="match status" value="1"/>
</dbReference>
<comment type="similarity">
    <text evidence="1">Belongs to the ATP-dependent AMP-binding enzyme family.</text>
</comment>
<keyword evidence="5" id="KW-1185">Reference proteome</keyword>
<accession>A0ABS2HLE9</accession>
<feature type="domain" description="AMP-dependent synthetase/ligase" evidence="3">
    <location>
        <begin position="12"/>
        <end position="315"/>
    </location>
</feature>
<dbReference type="Pfam" id="PF00501">
    <property type="entry name" value="AMP-binding"/>
    <property type="match status" value="1"/>
</dbReference>
<dbReference type="SUPFAM" id="SSF56801">
    <property type="entry name" value="Acetyl-CoA synthetase-like"/>
    <property type="match status" value="1"/>
</dbReference>
<evidence type="ECO:0000259" key="3">
    <source>
        <dbReference type="Pfam" id="PF00501"/>
    </source>
</evidence>
<dbReference type="RefSeq" id="WP_205158213.1">
    <property type="nucleotide sequence ID" value="NZ_JAFEUM010000003.1"/>
</dbReference>
<dbReference type="InterPro" id="IPR020845">
    <property type="entry name" value="AMP-binding_CS"/>
</dbReference>
<dbReference type="Gene3D" id="3.40.50.12780">
    <property type="entry name" value="N-terminal domain of ligase-like"/>
    <property type="match status" value="1"/>
</dbReference>
<dbReference type="PROSITE" id="PS00455">
    <property type="entry name" value="AMP_BINDING"/>
    <property type="match status" value="1"/>
</dbReference>
<evidence type="ECO:0000256" key="1">
    <source>
        <dbReference type="ARBA" id="ARBA00006432"/>
    </source>
</evidence>
<dbReference type="Gene3D" id="3.30.300.30">
    <property type="match status" value="1"/>
</dbReference>
<proteinExistence type="inferred from homology"/>
<name>A0ABS2HLE9_9VIBR</name>
<keyword evidence="2" id="KW-0436">Ligase</keyword>
<evidence type="ECO:0000256" key="2">
    <source>
        <dbReference type="ARBA" id="ARBA00022598"/>
    </source>
</evidence>
<comment type="caution">
    <text evidence="4">The sequence shown here is derived from an EMBL/GenBank/DDBJ whole genome shotgun (WGS) entry which is preliminary data.</text>
</comment>
<dbReference type="InterPro" id="IPR000873">
    <property type="entry name" value="AMP-dep_synth/lig_dom"/>
</dbReference>
<sequence>MMTNELAALISQNAGTEPHSVALQLDDRQCTWETLQTDIERFAHHLHQQGVGTNSRVLVIGRNQWEVLHLYLSCLWLGAVAVVVNRFPQSTLKAIAKQVGATHYYPFSDDDLLSSSTTLDRFNYSRSSAGSLLPAPMELASVVLSSGSTGTPKAVVHDANAHIHSAQGVCELMQWHRYDNALLTLPLYHVSGLGMVWRWLFSGSCLSISDKPQTLSIPVTVTSMVATQLQRWLAEPYASPIKILLGGSYIDPNLVEQARLQGASCYVGYAMTEMASTICAKAFDGQHGVGQALQGREVALIEGEVAVRGPMLAKGVFVDGVLTPLATKDSWYLTNDLGHFRDGQWFIVGRRDNAFISGGESIHCEEIESALLSTGDFAQVLVVAVEDDEFGFRPVALYTPSHAFSRTKTEQKLQTSLIKFKWPIDYYPIPPSMQGGVKLNRKQLTQWVKQHRQQVLRRT</sequence>
<evidence type="ECO:0000313" key="4">
    <source>
        <dbReference type="EMBL" id="MBM7036646.1"/>
    </source>
</evidence>
<dbReference type="InterPro" id="IPR042099">
    <property type="entry name" value="ANL_N_sf"/>
</dbReference>
<dbReference type="EMBL" id="JAFEUM010000003">
    <property type="protein sequence ID" value="MBM7036646.1"/>
    <property type="molecule type" value="Genomic_DNA"/>
</dbReference>